<dbReference type="EMBL" id="LCNM01000010">
    <property type="protein sequence ID" value="KKU56317.1"/>
    <property type="molecule type" value="Genomic_DNA"/>
</dbReference>
<accession>A0A0G1RGX4</accession>
<name>A0A0G1RGX4_9BACT</name>
<comment type="caution">
    <text evidence="1">The sequence shown here is derived from an EMBL/GenBank/DDBJ whole genome shotgun (WGS) entry which is preliminary data.</text>
</comment>
<evidence type="ECO:0000313" key="2">
    <source>
        <dbReference type="Proteomes" id="UP000034607"/>
    </source>
</evidence>
<dbReference type="Pfam" id="PF02635">
    <property type="entry name" value="DsrE"/>
    <property type="match status" value="1"/>
</dbReference>
<dbReference type="InterPro" id="IPR027396">
    <property type="entry name" value="DsrEFH-like"/>
</dbReference>
<dbReference type="InterPro" id="IPR003787">
    <property type="entry name" value="Sulphur_relay_DsrE/F-like"/>
</dbReference>
<protein>
    <submittedName>
        <fullName evidence="1">Uncharacterized protein</fullName>
    </submittedName>
</protein>
<dbReference type="Proteomes" id="UP000034607">
    <property type="component" value="Unassembled WGS sequence"/>
</dbReference>
<organism evidence="1 2">
    <name type="scientific">Candidatus Amesbacteria bacterium GW2011_GWA2_47_11</name>
    <dbReference type="NCBI Taxonomy" id="1618357"/>
    <lineage>
        <taxon>Bacteria</taxon>
        <taxon>Candidatus Amesiibacteriota</taxon>
    </lineage>
</organism>
<dbReference type="AlphaFoldDB" id="A0A0G1RGX4"/>
<dbReference type="Gene3D" id="3.40.1260.10">
    <property type="entry name" value="DsrEFH-like"/>
    <property type="match status" value="1"/>
</dbReference>
<gene>
    <name evidence="1" type="ORF">UX78_C0010G0035</name>
</gene>
<proteinExistence type="predicted"/>
<evidence type="ECO:0000313" key="1">
    <source>
        <dbReference type="EMBL" id="KKU56317.1"/>
    </source>
</evidence>
<sequence length="107" mass="11673">MKLSIILSTNNGESNWNALRLANLALSKGDTVSVFLLGEGVEYQQASSPRFNIKEQVERFLQSDKAGIIACGNCMAIRKQGSSQECPEGGVEDLYNLVTDSDKVLTF</sequence>
<dbReference type="SUPFAM" id="SSF75169">
    <property type="entry name" value="DsrEFH-like"/>
    <property type="match status" value="1"/>
</dbReference>
<reference evidence="1 2" key="1">
    <citation type="journal article" date="2015" name="Nature">
        <title>rRNA introns, odd ribosomes, and small enigmatic genomes across a large radiation of phyla.</title>
        <authorList>
            <person name="Brown C.T."/>
            <person name="Hug L.A."/>
            <person name="Thomas B.C."/>
            <person name="Sharon I."/>
            <person name="Castelle C.J."/>
            <person name="Singh A."/>
            <person name="Wilkins M.J."/>
            <person name="Williams K.H."/>
            <person name="Banfield J.F."/>
        </authorList>
    </citation>
    <scope>NUCLEOTIDE SEQUENCE [LARGE SCALE GENOMIC DNA]</scope>
</reference>